<proteinExistence type="predicted"/>
<dbReference type="InterPro" id="IPR039498">
    <property type="entry name" value="NTP_transf_5"/>
</dbReference>
<evidence type="ECO:0000313" key="1">
    <source>
        <dbReference type="EMBL" id="MFC5926630.1"/>
    </source>
</evidence>
<name>A0ABW1HAE3_9ACTN</name>
<reference evidence="2" key="1">
    <citation type="journal article" date="2019" name="Int. J. Syst. Evol. Microbiol.">
        <title>The Global Catalogue of Microorganisms (GCM) 10K type strain sequencing project: providing services to taxonomists for standard genome sequencing and annotation.</title>
        <authorList>
            <consortium name="The Broad Institute Genomics Platform"/>
            <consortium name="The Broad Institute Genome Sequencing Center for Infectious Disease"/>
            <person name="Wu L."/>
            <person name="Ma J."/>
        </authorList>
    </citation>
    <scope>NUCLEOTIDE SEQUENCE [LARGE SCALE GENOMIC DNA]</scope>
    <source>
        <strain evidence="2">CGMCC 4.7144</strain>
    </source>
</reference>
<organism evidence="1 2">
    <name type="scientific">Micromonospora vulcania</name>
    <dbReference type="NCBI Taxonomy" id="1441873"/>
    <lineage>
        <taxon>Bacteria</taxon>
        <taxon>Bacillati</taxon>
        <taxon>Actinomycetota</taxon>
        <taxon>Actinomycetes</taxon>
        <taxon>Micromonosporales</taxon>
        <taxon>Micromonosporaceae</taxon>
        <taxon>Micromonospora</taxon>
    </lineage>
</organism>
<dbReference type="EMBL" id="JBHSQS010000019">
    <property type="protein sequence ID" value="MFC5926630.1"/>
    <property type="molecule type" value="Genomic_DNA"/>
</dbReference>
<accession>A0ABW1HAE3</accession>
<protein>
    <submittedName>
        <fullName evidence="1">Nucleotidyltransferase family protein</fullName>
    </submittedName>
</protein>
<evidence type="ECO:0000313" key="2">
    <source>
        <dbReference type="Proteomes" id="UP001596226"/>
    </source>
</evidence>
<dbReference type="Proteomes" id="UP001596226">
    <property type="component" value="Unassembled WGS sequence"/>
</dbReference>
<dbReference type="RefSeq" id="WP_377514891.1">
    <property type="nucleotide sequence ID" value="NZ_JBHSQS010000019.1"/>
</dbReference>
<keyword evidence="2" id="KW-1185">Reference proteome</keyword>
<comment type="caution">
    <text evidence="1">The sequence shown here is derived from an EMBL/GenBank/DDBJ whole genome shotgun (WGS) entry which is preliminary data.</text>
</comment>
<sequence length="308" mass="32485">MTALPEAVRCLSLDTAAASVSAALAERGVEAILLKGAGLARRLGQERHRVYTDIDLLVAPASFDLAERTLVDLGCHSALPEGRPDHRSHWYERPWRLPGPLPLTVDLHRGFHGVTDPEALWIVLSTSTERMALAGGTVAVPDEAGTALLVALHAAAPGLSDRPRTDLLRALEVVPADTWRTAADLAARVGATPSFALGLRLAPAGAALAVTLGLPGRSTAALWLRAHRASPAALAMAQLAELPTLRDRLRHLGPRLVPTAASMRHSSPLARRGPAGLVLAHLARLARNAGRLPAVLAELRAAQRGDRG</sequence>
<dbReference type="Pfam" id="PF14907">
    <property type="entry name" value="NTP_transf_5"/>
    <property type="match status" value="1"/>
</dbReference>
<gene>
    <name evidence="1" type="ORF">ACFQGL_25165</name>
</gene>